<dbReference type="Pfam" id="PF02954">
    <property type="entry name" value="HTH_8"/>
    <property type="match status" value="1"/>
</dbReference>
<comment type="caution">
    <text evidence="7">The sequence shown here is derived from an EMBL/GenBank/DDBJ whole genome shotgun (WGS) entry which is preliminary data.</text>
</comment>
<name>A0ABT9YZ12_9BACI</name>
<dbReference type="SMART" id="SM00382">
    <property type="entry name" value="AAA"/>
    <property type="match status" value="1"/>
</dbReference>
<dbReference type="Proteomes" id="UP001232245">
    <property type="component" value="Unassembled WGS sequence"/>
</dbReference>
<proteinExistence type="predicted"/>
<dbReference type="InterPro" id="IPR002078">
    <property type="entry name" value="Sigma_54_int"/>
</dbReference>
<dbReference type="Pfam" id="PF00158">
    <property type="entry name" value="Sigma54_activat"/>
    <property type="match status" value="1"/>
</dbReference>
<feature type="domain" description="Sigma-54 factor interaction" evidence="5">
    <location>
        <begin position="367"/>
        <end position="597"/>
    </location>
</feature>
<dbReference type="SUPFAM" id="SSF46689">
    <property type="entry name" value="Homeodomain-like"/>
    <property type="match status" value="1"/>
</dbReference>
<keyword evidence="4" id="KW-0804">Transcription</keyword>
<keyword evidence="3" id="KW-0805">Transcription regulation</keyword>
<dbReference type="Gene3D" id="3.30.450.20">
    <property type="entry name" value="PAS domain"/>
    <property type="match status" value="2"/>
</dbReference>
<dbReference type="InterPro" id="IPR025943">
    <property type="entry name" value="Sigma_54_int_dom_ATP-bd_2"/>
</dbReference>
<dbReference type="SMART" id="SM00091">
    <property type="entry name" value="PAS"/>
    <property type="match status" value="2"/>
</dbReference>
<dbReference type="PRINTS" id="PR01590">
    <property type="entry name" value="HTHFIS"/>
</dbReference>
<dbReference type="InterPro" id="IPR009057">
    <property type="entry name" value="Homeodomain-like_sf"/>
</dbReference>
<dbReference type="InterPro" id="IPR013767">
    <property type="entry name" value="PAS_fold"/>
</dbReference>
<dbReference type="Pfam" id="PF25601">
    <property type="entry name" value="AAA_lid_14"/>
    <property type="match status" value="1"/>
</dbReference>
<dbReference type="InterPro" id="IPR036291">
    <property type="entry name" value="NAD(P)-bd_dom_sf"/>
</dbReference>
<accession>A0ABT9YZ12</accession>
<dbReference type="Pfam" id="PF00989">
    <property type="entry name" value="PAS"/>
    <property type="match status" value="2"/>
</dbReference>
<dbReference type="PANTHER" id="PTHR32071:SF121">
    <property type="entry name" value="SIGMA L-DEPENDENT TRANSCRIPTIONAL REGULATOR YQIR-RELATED"/>
    <property type="match status" value="1"/>
</dbReference>
<protein>
    <submittedName>
        <fullName evidence="7">PAS domain S-box-containing protein</fullName>
    </submittedName>
</protein>
<dbReference type="SUPFAM" id="SSF51735">
    <property type="entry name" value="NAD(P)-binding Rossmann-fold domains"/>
    <property type="match status" value="1"/>
</dbReference>
<gene>
    <name evidence="7" type="ORF">J2S02_001303</name>
</gene>
<dbReference type="Gene3D" id="3.40.50.720">
    <property type="entry name" value="NAD(P)-binding Rossmann-like Domain"/>
    <property type="match status" value="1"/>
</dbReference>
<feature type="domain" description="PAS" evidence="6">
    <location>
        <begin position="234"/>
        <end position="290"/>
    </location>
</feature>
<sequence length="688" mass="78721">MKRVIIIGANNDGKELLELLSTLNGFEIVAIVDKNEYSVGTKLARKLNIEISTDWRTYKDHYVDFIIDTTGSKEITEQLMLEKKRNVTIIPKETAMLIRDVLNTRKAIFGSLEKKEHFQQLIFDSIHDGMIVIDIEEKIILFNKKAELITGVLREGILEKKVSAVFPSSKLVKILTSREVEVNQEQVLDNGKKIISTRIPLIDKSGNLLGALEVFKEMKDVVQLAGDVTNLNFNHMILKAIMESSAEGISVVDEEGEVYLINNVFKKLANLSNENVIRKPLTDEIFDGENVHKKVFQTRRPVRDVRKIGQDQKEVLVNVTPVIVDGKLKGSVGVFRDLSLQQNCENELNRARQIIRSLEAKYSFADIIGESEEMKLAIEQAKFAAKTPVTILLRGEKGTEKDRFAYAIHNESVRKYNKFMRINCAAFDEKSLERELFGYEEDSLNRLETTENKGVFELANNGTVFLDEVGELSVEMQLKLLKFMQNNTIVKVGGDIPIQVNVRIIAATNLNIEKAMAEGNFREDLYYKLTRYPISIPSLRERKEDLPALCHWFIKLINQESGRRIHCISNKAMKHLMSYNWPGNTRELENILSRIVLFMEPQETTIYDKHLNVIQGLINSNPPREHESVENENETLAEAIERVEAEVIKKSLILHEYNRTKTAKALGISLRNLYYKMEKYQLANNSMD</sequence>
<feature type="domain" description="PAS" evidence="6">
    <location>
        <begin position="115"/>
        <end position="160"/>
    </location>
</feature>
<dbReference type="InterPro" id="IPR035965">
    <property type="entry name" value="PAS-like_dom_sf"/>
</dbReference>
<dbReference type="SUPFAM" id="SSF55785">
    <property type="entry name" value="PYP-like sensor domain (PAS domain)"/>
    <property type="match status" value="2"/>
</dbReference>
<dbReference type="SUPFAM" id="SSF52540">
    <property type="entry name" value="P-loop containing nucleoside triphosphate hydrolases"/>
    <property type="match status" value="1"/>
</dbReference>
<evidence type="ECO:0000256" key="2">
    <source>
        <dbReference type="ARBA" id="ARBA00022840"/>
    </source>
</evidence>
<evidence type="ECO:0000313" key="8">
    <source>
        <dbReference type="Proteomes" id="UP001232245"/>
    </source>
</evidence>
<dbReference type="EMBL" id="JAUSTZ010000002">
    <property type="protein sequence ID" value="MDQ0224974.1"/>
    <property type="molecule type" value="Genomic_DNA"/>
</dbReference>
<dbReference type="Gene3D" id="3.40.50.300">
    <property type="entry name" value="P-loop containing nucleotide triphosphate hydrolases"/>
    <property type="match status" value="1"/>
</dbReference>
<evidence type="ECO:0000256" key="1">
    <source>
        <dbReference type="ARBA" id="ARBA00022741"/>
    </source>
</evidence>
<evidence type="ECO:0000256" key="3">
    <source>
        <dbReference type="ARBA" id="ARBA00023015"/>
    </source>
</evidence>
<reference evidence="7 8" key="1">
    <citation type="submission" date="2023-07" db="EMBL/GenBank/DDBJ databases">
        <title>Genomic Encyclopedia of Type Strains, Phase IV (KMG-IV): sequencing the most valuable type-strain genomes for metagenomic binning, comparative biology and taxonomic classification.</title>
        <authorList>
            <person name="Goeker M."/>
        </authorList>
    </citation>
    <scope>NUCLEOTIDE SEQUENCE [LARGE SCALE GENOMIC DNA]</scope>
    <source>
        <strain evidence="7 8">DSM 17723</strain>
    </source>
</reference>
<dbReference type="InterPro" id="IPR000014">
    <property type="entry name" value="PAS"/>
</dbReference>
<dbReference type="InterPro" id="IPR027417">
    <property type="entry name" value="P-loop_NTPase"/>
</dbReference>
<dbReference type="PROSITE" id="PS50112">
    <property type="entry name" value="PAS"/>
    <property type="match status" value="2"/>
</dbReference>
<keyword evidence="8" id="KW-1185">Reference proteome</keyword>
<dbReference type="Gene3D" id="1.10.8.60">
    <property type="match status" value="1"/>
</dbReference>
<dbReference type="Gene3D" id="1.10.10.60">
    <property type="entry name" value="Homeodomain-like"/>
    <property type="match status" value="1"/>
</dbReference>
<dbReference type="InterPro" id="IPR003593">
    <property type="entry name" value="AAA+_ATPase"/>
</dbReference>
<dbReference type="InterPro" id="IPR058031">
    <property type="entry name" value="AAA_lid_NorR"/>
</dbReference>
<evidence type="ECO:0000259" key="5">
    <source>
        <dbReference type="PROSITE" id="PS50045"/>
    </source>
</evidence>
<dbReference type="InterPro" id="IPR002197">
    <property type="entry name" value="HTH_Fis"/>
</dbReference>
<dbReference type="PROSITE" id="PS50045">
    <property type="entry name" value="SIGMA54_INTERACT_4"/>
    <property type="match status" value="1"/>
</dbReference>
<dbReference type="PANTHER" id="PTHR32071">
    <property type="entry name" value="TRANSCRIPTIONAL REGULATORY PROTEIN"/>
    <property type="match status" value="1"/>
</dbReference>
<evidence type="ECO:0000313" key="7">
    <source>
        <dbReference type="EMBL" id="MDQ0224974.1"/>
    </source>
</evidence>
<dbReference type="CDD" id="cd00130">
    <property type="entry name" value="PAS"/>
    <property type="match status" value="1"/>
</dbReference>
<organism evidence="7 8">
    <name type="scientific">Metabacillus niabensis</name>
    <dbReference type="NCBI Taxonomy" id="324854"/>
    <lineage>
        <taxon>Bacteria</taxon>
        <taxon>Bacillati</taxon>
        <taxon>Bacillota</taxon>
        <taxon>Bacilli</taxon>
        <taxon>Bacillales</taxon>
        <taxon>Bacillaceae</taxon>
        <taxon>Metabacillus</taxon>
    </lineage>
</organism>
<dbReference type="CDD" id="cd00009">
    <property type="entry name" value="AAA"/>
    <property type="match status" value="1"/>
</dbReference>
<keyword evidence="1" id="KW-0547">Nucleotide-binding</keyword>
<dbReference type="PROSITE" id="PS00676">
    <property type="entry name" value="SIGMA54_INTERACT_2"/>
    <property type="match status" value="1"/>
</dbReference>
<keyword evidence="2" id="KW-0067">ATP-binding</keyword>
<evidence type="ECO:0000259" key="6">
    <source>
        <dbReference type="PROSITE" id="PS50112"/>
    </source>
</evidence>
<dbReference type="NCBIfam" id="TIGR00229">
    <property type="entry name" value="sensory_box"/>
    <property type="match status" value="2"/>
</dbReference>
<dbReference type="RefSeq" id="WP_174880534.1">
    <property type="nucleotide sequence ID" value="NZ_CADEPK010000202.1"/>
</dbReference>
<evidence type="ECO:0000256" key="4">
    <source>
        <dbReference type="ARBA" id="ARBA00023163"/>
    </source>
</evidence>